<evidence type="ECO:0000256" key="7">
    <source>
        <dbReference type="ARBA" id="ARBA00022793"/>
    </source>
</evidence>
<dbReference type="Proteomes" id="UP001194580">
    <property type="component" value="Unassembled WGS sequence"/>
</dbReference>
<dbReference type="InterPro" id="IPR008210">
    <property type="entry name" value="PEP_carboxykinase_N"/>
</dbReference>
<feature type="region of interest" description="Disordered" evidence="11">
    <location>
        <begin position="74"/>
        <end position="117"/>
    </location>
</feature>
<dbReference type="SUPFAM" id="SSF53795">
    <property type="entry name" value="PEP carboxykinase-like"/>
    <property type="match status" value="1"/>
</dbReference>
<dbReference type="CDD" id="cd00484">
    <property type="entry name" value="PEPCK_ATP"/>
    <property type="match status" value="1"/>
</dbReference>
<feature type="compositionally biased region" description="Low complexity" evidence="11">
    <location>
        <begin position="9"/>
        <end position="21"/>
    </location>
</feature>
<proteinExistence type="inferred from homology"/>
<evidence type="ECO:0000313" key="12">
    <source>
        <dbReference type="EMBL" id="KAG0281698.1"/>
    </source>
</evidence>
<dbReference type="InterPro" id="IPR013035">
    <property type="entry name" value="PEP_carboxykinase_C"/>
</dbReference>
<evidence type="ECO:0000256" key="2">
    <source>
        <dbReference type="ARBA" id="ARBA00006052"/>
    </source>
</evidence>
<evidence type="ECO:0000256" key="11">
    <source>
        <dbReference type="SAM" id="MobiDB-lite"/>
    </source>
</evidence>
<dbReference type="AlphaFoldDB" id="A0AAD4HB81"/>
<dbReference type="Gene3D" id="3.90.228.20">
    <property type="match status" value="1"/>
</dbReference>
<keyword evidence="12" id="KW-0808">Transferase</keyword>
<dbReference type="FunFam" id="2.170.8.10:FF:000001">
    <property type="entry name" value="Phosphoenolpyruvate carboxykinase (ATP)"/>
    <property type="match status" value="1"/>
</dbReference>
<dbReference type="Gene3D" id="2.170.8.10">
    <property type="entry name" value="Phosphoenolpyruvate Carboxykinase, domain 2"/>
    <property type="match status" value="1"/>
</dbReference>
<evidence type="ECO:0000256" key="9">
    <source>
        <dbReference type="ARBA" id="ARBA00023239"/>
    </source>
</evidence>
<dbReference type="GO" id="GO:0006094">
    <property type="term" value="P:gluconeogenesis"/>
    <property type="evidence" value="ECO:0007669"/>
    <property type="project" value="UniProtKB-KW"/>
</dbReference>
<keyword evidence="9" id="KW-0456">Lyase</keyword>
<comment type="catalytic activity">
    <reaction evidence="10">
        <text>oxaloacetate + ATP = phosphoenolpyruvate + ADP + CO2</text>
        <dbReference type="Rhea" id="RHEA:18617"/>
        <dbReference type="ChEBI" id="CHEBI:16452"/>
        <dbReference type="ChEBI" id="CHEBI:16526"/>
        <dbReference type="ChEBI" id="CHEBI:30616"/>
        <dbReference type="ChEBI" id="CHEBI:58702"/>
        <dbReference type="ChEBI" id="CHEBI:456216"/>
        <dbReference type="EC" id="4.1.1.49"/>
    </reaction>
</comment>
<dbReference type="Gene3D" id="3.40.449.10">
    <property type="entry name" value="Phosphoenolpyruvate Carboxykinase, domain 1"/>
    <property type="match status" value="1"/>
</dbReference>
<evidence type="ECO:0000256" key="1">
    <source>
        <dbReference type="ARBA" id="ARBA00004742"/>
    </source>
</evidence>
<dbReference type="NCBIfam" id="NF006820">
    <property type="entry name" value="PRK09344.1-2"/>
    <property type="match status" value="1"/>
</dbReference>
<dbReference type="EC" id="4.1.1.49" evidence="3"/>
<feature type="compositionally biased region" description="Basic residues" evidence="11">
    <location>
        <begin position="77"/>
        <end position="99"/>
    </location>
</feature>
<dbReference type="InterPro" id="IPR001272">
    <property type="entry name" value="PEP_carboxykinase_ATP"/>
</dbReference>
<keyword evidence="8" id="KW-0067">ATP-binding</keyword>
<evidence type="ECO:0000256" key="6">
    <source>
        <dbReference type="ARBA" id="ARBA00022741"/>
    </source>
</evidence>
<dbReference type="HAMAP" id="MF_00453">
    <property type="entry name" value="PEPCK_ATP"/>
    <property type="match status" value="1"/>
</dbReference>
<evidence type="ECO:0000256" key="5">
    <source>
        <dbReference type="ARBA" id="ARBA00022432"/>
    </source>
</evidence>
<comment type="similarity">
    <text evidence="2">Belongs to the phosphoenolpyruvate carboxykinase (ATP) family.</text>
</comment>
<protein>
    <recommendedName>
        <fullName evidence="4">Phosphoenolpyruvate carboxykinase (ATP)</fullName>
        <ecNumber evidence="3">4.1.1.49</ecNumber>
    </recommendedName>
</protein>
<keyword evidence="6" id="KW-0547">Nucleotide-binding</keyword>
<gene>
    <name evidence="12" type="primary">PCK1_1</name>
    <name evidence="12" type="ORF">BGZ95_000038</name>
</gene>
<dbReference type="Pfam" id="PF01293">
    <property type="entry name" value="PEPCK_ATP"/>
    <property type="match status" value="1"/>
</dbReference>
<dbReference type="NCBIfam" id="TIGR00224">
    <property type="entry name" value="pckA"/>
    <property type="match status" value="1"/>
</dbReference>
<evidence type="ECO:0000256" key="10">
    <source>
        <dbReference type="ARBA" id="ARBA00047371"/>
    </source>
</evidence>
<dbReference type="GO" id="GO:0016301">
    <property type="term" value="F:kinase activity"/>
    <property type="evidence" value="ECO:0007669"/>
    <property type="project" value="UniProtKB-KW"/>
</dbReference>
<name>A0AAD4HB81_9FUNG</name>
<dbReference type="PROSITE" id="PS00532">
    <property type="entry name" value="PEPCK_ATP"/>
    <property type="match status" value="1"/>
</dbReference>
<dbReference type="SUPFAM" id="SSF68923">
    <property type="entry name" value="PEP carboxykinase N-terminal domain"/>
    <property type="match status" value="1"/>
</dbReference>
<keyword evidence="7" id="KW-0210">Decarboxylase</keyword>
<dbReference type="GO" id="GO:0005829">
    <property type="term" value="C:cytosol"/>
    <property type="evidence" value="ECO:0007669"/>
    <property type="project" value="TreeGrafter"/>
</dbReference>
<evidence type="ECO:0000256" key="4">
    <source>
        <dbReference type="ARBA" id="ARBA00021932"/>
    </source>
</evidence>
<reference evidence="12" key="1">
    <citation type="journal article" date="2020" name="Fungal Divers.">
        <title>Resolving the Mortierellaceae phylogeny through synthesis of multi-gene phylogenetics and phylogenomics.</title>
        <authorList>
            <person name="Vandepol N."/>
            <person name="Liber J."/>
            <person name="Desiro A."/>
            <person name="Na H."/>
            <person name="Kennedy M."/>
            <person name="Barry K."/>
            <person name="Grigoriev I.V."/>
            <person name="Miller A.N."/>
            <person name="O'Donnell K."/>
            <person name="Stajich J.E."/>
            <person name="Bonito G."/>
        </authorList>
    </citation>
    <scope>NUCLEOTIDE SEQUENCE</scope>
    <source>
        <strain evidence="12">NRRL 28262</strain>
    </source>
</reference>
<evidence type="ECO:0000313" key="13">
    <source>
        <dbReference type="Proteomes" id="UP001194580"/>
    </source>
</evidence>
<evidence type="ECO:0000256" key="3">
    <source>
        <dbReference type="ARBA" id="ARBA00012363"/>
    </source>
</evidence>
<dbReference type="PANTHER" id="PTHR30031">
    <property type="entry name" value="PHOSPHOENOLPYRUVATE CARBOXYKINASE ATP"/>
    <property type="match status" value="1"/>
</dbReference>
<keyword evidence="12" id="KW-0418">Kinase</keyword>
<organism evidence="12 13">
    <name type="scientific">Linnemannia exigua</name>
    <dbReference type="NCBI Taxonomy" id="604196"/>
    <lineage>
        <taxon>Eukaryota</taxon>
        <taxon>Fungi</taxon>
        <taxon>Fungi incertae sedis</taxon>
        <taxon>Mucoromycota</taxon>
        <taxon>Mortierellomycotina</taxon>
        <taxon>Mortierellomycetes</taxon>
        <taxon>Mortierellales</taxon>
        <taxon>Mortierellaceae</taxon>
        <taxon>Linnemannia</taxon>
    </lineage>
</organism>
<keyword evidence="13" id="KW-1185">Reference proteome</keyword>
<keyword evidence="5" id="KW-0312">Gluconeogenesis</keyword>
<dbReference type="GO" id="GO:0004612">
    <property type="term" value="F:phosphoenolpyruvate carboxykinase (ATP) activity"/>
    <property type="evidence" value="ECO:0007669"/>
    <property type="project" value="UniProtKB-EC"/>
</dbReference>
<dbReference type="NCBIfam" id="NF006821">
    <property type="entry name" value="PRK09344.1-3"/>
    <property type="match status" value="1"/>
</dbReference>
<comment type="caution">
    <text evidence="12">The sequence shown here is derived from an EMBL/GenBank/DDBJ whole genome shotgun (WGS) entry which is preliminary data.</text>
</comment>
<feature type="region of interest" description="Disordered" evidence="11">
    <location>
        <begin position="1"/>
        <end position="21"/>
    </location>
</feature>
<accession>A0AAD4HB81</accession>
<dbReference type="EMBL" id="JAAAIL010000010">
    <property type="protein sequence ID" value="KAG0281698.1"/>
    <property type="molecule type" value="Genomic_DNA"/>
</dbReference>
<dbReference type="InterPro" id="IPR015994">
    <property type="entry name" value="PEPCK_ATP_CS"/>
</dbReference>
<dbReference type="PANTHER" id="PTHR30031:SF0">
    <property type="entry name" value="PHOSPHOENOLPYRUVATE CARBOXYKINASE (ATP)"/>
    <property type="match status" value="1"/>
</dbReference>
<dbReference type="GO" id="GO:0005524">
    <property type="term" value="F:ATP binding"/>
    <property type="evidence" value="ECO:0007669"/>
    <property type="project" value="UniProtKB-KW"/>
</dbReference>
<evidence type="ECO:0000256" key="8">
    <source>
        <dbReference type="ARBA" id="ARBA00022840"/>
    </source>
</evidence>
<sequence length="650" mass="71624">MLAHNEQQAMAAATATATETASTTASVATTGLSTSNSNASQVTKTAAHLHVDPVAQLKSGLQSSASSIHTIASNHTHGSHHSITHSHHSHHSHQGHHNSHYPQQSHPGIHHKAYHPDPELLYHDTGIDYNHVLMNRNASVAKLYEDALRYEEGTIISSAGALVTSSGKKTGRSPKDKRIVDETTTSEDIWWGPVNTKLSEHAFLINHERAVDYLNTRERLYVFDGYAGWDTKYRIKIRVVCARAYHCLFMRNMLIRPTEEELEDYGEPDFTILNAGAFPANRYTTGMTSTTSVAINFKRHEMVILGTEYAGEMKKGVFTIMHYLMPKAGVLSLHSSANQGEDLGDVTLFFGLSGTGKTTLSADPRRHLIGDDEHCWSDTGVFNIEGGCYAKCIDLSEEKEPEIFGAIRFGSVLENVVLDEDTRQVDYKDNSLTENTRCAYPIEYIPNALIPCMAGHPKNIIMLTCDAFGVLPPVSRLTPAQAMYHFISGFTAKMAGTEDGVTEPEATFSACFGQPFLVLHPTQYATMLAQKIQEHKVDVWLINTGWTGGAYGKTGKRISLKYSRAIIDAIHSGELKKAEYQTYPVFGLEIPRAIEGIPEDVLNPALAWKGGAEEGEFSQTVRRLAELFNENFAKYQDQASADVIAAGPKI</sequence>
<dbReference type="FunFam" id="3.40.449.10:FF:000002">
    <property type="entry name" value="Phosphoenolpyruvate carboxykinase [ATP]"/>
    <property type="match status" value="1"/>
</dbReference>
<comment type="pathway">
    <text evidence="1">Carbohydrate biosynthesis; gluconeogenesis.</text>
</comment>